<accession>A0A814M9J6</accession>
<evidence type="ECO:0000313" key="3">
    <source>
        <dbReference type="EMBL" id="CAF3884747.1"/>
    </source>
</evidence>
<comment type="caution">
    <text evidence="2">The sequence shown here is derived from an EMBL/GenBank/DDBJ whole genome shotgun (WGS) entry which is preliminary data.</text>
</comment>
<protein>
    <recommendedName>
        <fullName evidence="1">HTH OST-type domain-containing protein</fullName>
    </recommendedName>
</protein>
<dbReference type="AlphaFoldDB" id="A0A814M9J6"/>
<dbReference type="Proteomes" id="UP000663864">
    <property type="component" value="Unassembled WGS sequence"/>
</dbReference>
<evidence type="ECO:0000259" key="1">
    <source>
        <dbReference type="PROSITE" id="PS51644"/>
    </source>
</evidence>
<dbReference type="EMBL" id="CAJNOT010000763">
    <property type="protein sequence ID" value="CAF1075234.1"/>
    <property type="molecule type" value="Genomic_DNA"/>
</dbReference>
<evidence type="ECO:0000313" key="4">
    <source>
        <dbReference type="Proteomes" id="UP000663864"/>
    </source>
</evidence>
<dbReference type="InterPro" id="IPR041966">
    <property type="entry name" value="LOTUS-like"/>
</dbReference>
<dbReference type="Gene3D" id="3.30.420.610">
    <property type="entry name" value="LOTUS domain-like"/>
    <property type="match status" value="1"/>
</dbReference>
<dbReference type="CDD" id="cd09972">
    <property type="entry name" value="LOTUS_TDRD_OSKAR"/>
    <property type="match status" value="1"/>
</dbReference>
<dbReference type="Pfam" id="PF12872">
    <property type="entry name" value="OST-HTH"/>
    <property type="match status" value="1"/>
</dbReference>
<dbReference type="InterPro" id="IPR025605">
    <property type="entry name" value="OST-HTH/LOTUS_dom"/>
</dbReference>
<reference evidence="2" key="1">
    <citation type="submission" date="2021-02" db="EMBL/GenBank/DDBJ databases">
        <authorList>
            <person name="Nowell W R."/>
        </authorList>
    </citation>
    <scope>NUCLEOTIDE SEQUENCE</scope>
</reference>
<dbReference type="Proteomes" id="UP000663836">
    <property type="component" value="Unassembled WGS sequence"/>
</dbReference>
<dbReference type="EMBL" id="CAJOBD010002473">
    <property type="protein sequence ID" value="CAF3884747.1"/>
    <property type="molecule type" value="Genomic_DNA"/>
</dbReference>
<dbReference type="PROSITE" id="PS51644">
    <property type="entry name" value="HTH_OST"/>
    <property type="match status" value="1"/>
</dbReference>
<gene>
    <name evidence="3" type="ORF">JBS370_LOCUS20039</name>
    <name evidence="2" type="ORF">ZHD862_LOCUS16289</name>
</gene>
<sequence>MTLSLLDEIKIEIRSLLISSKDGLTEDELCHDYSLFNSQRLLPYEIFGYSTITNFLNSLTDILYRSSDGYIYPIVDHTTEHIFRFVQQQRTKKKKINTKQTSFIYNQQENFSIYRHKQKRTVSFEQKHRTIDAIKPFSPKFERVNVTNELLQCLLMHFRQQQ</sequence>
<proteinExistence type="predicted"/>
<name>A0A814M9J6_9BILA</name>
<organism evidence="2 4">
    <name type="scientific">Rotaria sordida</name>
    <dbReference type="NCBI Taxonomy" id="392033"/>
    <lineage>
        <taxon>Eukaryota</taxon>
        <taxon>Metazoa</taxon>
        <taxon>Spiralia</taxon>
        <taxon>Gnathifera</taxon>
        <taxon>Rotifera</taxon>
        <taxon>Eurotatoria</taxon>
        <taxon>Bdelloidea</taxon>
        <taxon>Philodinida</taxon>
        <taxon>Philodinidae</taxon>
        <taxon>Rotaria</taxon>
    </lineage>
</organism>
<evidence type="ECO:0000313" key="2">
    <source>
        <dbReference type="EMBL" id="CAF1075234.1"/>
    </source>
</evidence>
<feature type="domain" description="HTH OST-type" evidence="1">
    <location>
        <begin position="5"/>
        <end position="86"/>
    </location>
</feature>